<evidence type="ECO:0008006" key="3">
    <source>
        <dbReference type="Google" id="ProtNLM"/>
    </source>
</evidence>
<dbReference type="KEGG" id="cid:P73_4677"/>
<dbReference type="AlphaFoldDB" id="A0A0B5EAW4"/>
<evidence type="ECO:0000313" key="2">
    <source>
        <dbReference type="Proteomes" id="UP000031521"/>
    </source>
</evidence>
<protein>
    <recommendedName>
        <fullName evidence="3">E2 family protein E</fullName>
    </recommendedName>
</protein>
<dbReference type="InterPro" id="IPR025701">
    <property type="entry name" value="UBQ-conjugat_E2_E"/>
</dbReference>
<keyword evidence="2" id="KW-1185">Reference proteome</keyword>
<dbReference type="OrthoDB" id="512401at2"/>
<dbReference type="Proteomes" id="UP000031521">
    <property type="component" value="Plasmid pP73C"/>
</dbReference>
<keyword evidence="1" id="KW-0614">Plasmid</keyword>
<accession>A0A0B5EAW4</accession>
<dbReference type="Pfam" id="PF14462">
    <property type="entry name" value="Prok-E2_E"/>
    <property type="match status" value="1"/>
</dbReference>
<dbReference type="EMBL" id="CP004396">
    <property type="protein sequence ID" value="AJE49392.1"/>
    <property type="molecule type" value="Genomic_DNA"/>
</dbReference>
<geneLocation type="plasmid" evidence="1 2">
    <name>pP73C</name>
</geneLocation>
<reference evidence="1 2" key="1">
    <citation type="journal article" date="2014" name="Int. J. Syst. Evol. Microbiol.">
        <title>Celeribacter indicus sp. nov., a polycyclic aromatic hydrocarbon-degrading bacterium from deep-sea sediment and reclassification of Huaishuia halophila as Celeribacter halophilus comb. nov.</title>
        <authorList>
            <person name="Lai Q."/>
            <person name="Cao J."/>
            <person name="Yuan J."/>
            <person name="Li F."/>
            <person name="Shao Z."/>
        </authorList>
    </citation>
    <scope>NUCLEOTIDE SEQUENCE [LARGE SCALE GENOMIC DNA]</scope>
    <source>
        <strain evidence="1">P73</strain>
        <plasmid evidence="2">Plasmid pP73C</plasmid>
    </source>
</reference>
<dbReference type="HOGENOM" id="CLU_1895116_0_0_5"/>
<name>A0A0B5EAW4_9RHOB</name>
<proteinExistence type="predicted"/>
<gene>
    <name evidence="1" type="ORF">P73_4677</name>
</gene>
<sequence length="136" mass="15544">MSLLPRQDRRYLDGRGITVREVIEGGKKGVILTGITLPKGKYQVAQADILILLPPSYPEVAPDMFYAVPHLKLLAGQREPRCTQARQAFDGQNWQRWSRHNNQWRPGTDGIWTMLKRVEEALEVAAWSYAGIWVMV</sequence>
<evidence type="ECO:0000313" key="1">
    <source>
        <dbReference type="EMBL" id="AJE49392.1"/>
    </source>
</evidence>
<organism evidence="1 2">
    <name type="scientific">Celeribacter indicus</name>
    <dbReference type="NCBI Taxonomy" id="1208324"/>
    <lineage>
        <taxon>Bacteria</taxon>
        <taxon>Pseudomonadati</taxon>
        <taxon>Pseudomonadota</taxon>
        <taxon>Alphaproteobacteria</taxon>
        <taxon>Rhodobacterales</taxon>
        <taxon>Roseobacteraceae</taxon>
        <taxon>Celeribacter</taxon>
    </lineage>
</organism>
<dbReference type="RefSeq" id="WP_043872303.1">
    <property type="nucleotide sequence ID" value="NZ_CP004396.1"/>
</dbReference>